<evidence type="ECO:0000259" key="4">
    <source>
        <dbReference type="PROSITE" id="PS50109"/>
    </source>
</evidence>
<dbReference type="Pfam" id="PF02518">
    <property type="entry name" value="HATPase_c"/>
    <property type="match status" value="1"/>
</dbReference>
<comment type="catalytic activity">
    <reaction evidence="1">
        <text>ATP + protein L-histidine = ADP + protein N-phospho-L-histidine.</text>
        <dbReference type="EC" id="2.7.13.3"/>
    </reaction>
</comment>
<sequence>MHGIFADEHQTSRQARSGSIVRAEALGKPRLRDARKPRVTAEIIHAFDRQAPQRDPGKSPSADRPAPVAPAIRRHDDGHFFVYNGTTYDIGSMINSSPDAESQFFRNGTVHDLRNLLQILSSGVSVAESRVEQGRADEVPEILGKIGRSVEKASALLRQMVRIPLSPVAAESAVDIGKMLATLDASLRWALGPSNELTIAVAPDLPPVCCVEGELENVVLNLVINARDAMPDGGRAVIEVTRGARSGTGGGVVLRVHDTGIGMDPGVAANAFEPYFTTKGSAGGTGLGLAMVAAFARSLGGSARIEQASTKGTTLALHLPTLRQI</sequence>
<dbReference type="PANTHER" id="PTHR43065">
    <property type="entry name" value="SENSOR HISTIDINE KINASE"/>
    <property type="match status" value="1"/>
</dbReference>
<dbReference type="GO" id="GO:0004673">
    <property type="term" value="F:protein histidine kinase activity"/>
    <property type="evidence" value="ECO:0007669"/>
    <property type="project" value="UniProtKB-EC"/>
</dbReference>
<dbReference type="SUPFAM" id="SSF55874">
    <property type="entry name" value="ATPase domain of HSP90 chaperone/DNA topoisomerase II/histidine kinase"/>
    <property type="match status" value="1"/>
</dbReference>
<dbReference type="EMBL" id="LT670818">
    <property type="protein sequence ID" value="SHG08348.1"/>
    <property type="molecule type" value="Genomic_DNA"/>
</dbReference>
<keyword evidence="5" id="KW-0418">Kinase</keyword>
<gene>
    <name evidence="5" type="ORF">SAMN05444169_0437</name>
</gene>
<dbReference type="Gene3D" id="3.30.565.10">
    <property type="entry name" value="Histidine kinase-like ATPase, C-terminal domain"/>
    <property type="match status" value="1"/>
</dbReference>
<feature type="compositionally biased region" description="Basic and acidic residues" evidence="3">
    <location>
        <begin position="45"/>
        <end position="57"/>
    </location>
</feature>
<dbReference type="InterPro" id="IPR004358">
    <property type="entry name" value="Sig_transdc_His_kin-like_C"/>
</dbReference>
<dbReference type="InterPro" id="IPR003594">
    <property type="entry name" value="HATPase_dom"/>
</dbReference>
<keyword evidence="5" id="KW-0808">Transferase</keyword>
<dbReference type="SMART" id="SM00387">
    <property type="entry name" value="HATPase_c"/>
    <property type="match status" value="1"/>
</dbReference>
<dbReference type="EC" id="2.7.13.3" evidence="2"/>
<dbReference type="InterPro" id="IPR036890">
    <property type="entry name" value="HATPase_C_sf"/>
</dbReference>
<organism evidence="5 6">
    <name type="scientific">Bradyrhizobium erythrophlei</name>
    <dbReference type="NCBI Taxonomy" id="1437360"/>
    <lineage>
        <taxon>Bacteria</taxon>
        <taxon>Pseudomonadati</taxon>
        <taxon>Pseudomonadota</taxon>
        <taxon>Alphaproteobacteria</taxon>
        <taxon>Hyphomicrobiales</taxon>
        <taxon>Nitrobacteraceae</taxon>
        <taxon>Bradyrhizobium</taxon>
    </lineage>
</organism>
<proteinExistence type="predicted"/>
<accession>A0A1M5GXE6</accession>
<feature type="domain" description="Histidine kinase" evidence="4">
    <location>
        <begin position="108"/>
        <end position="323"/>
    </location>
</feature>
<feature type="compositionally biased region" description="Basic and acidic residues" evidence="3">
    <location>
        <begin position="25"/>
        <end position="36"/>
    </location>
</feature>
<reference evidence="5 6" key="1">
    <citation type="submission" date="2016-11" db="EMBL/GenBank/DDBJ databases">
        <authorList>
            <person name="Jaros S."/>
            <person name="Januszkiewicz K."/>
            <person name="Wedrychowicz H."/>
        </authorList>
    </citation>
    <scope>NUCLEOTIDE SEQUENCE [LARGE SCALE GENOMIC DNA]</scope>
    <source>
        <strain evidence="5 6">GAS242</strain>
    </source>
</reference>
<dbReference type="InterPro" id="IPR005467">
    <property type="entry name" value="His_kinase_dom"/>
</dbReference>
<evidence type="ECO:0000313" key="5">
    <source>
        <dbReference type="EMBL" id="SHG08348.1"/>
    </source>
</evidence>
<feature type="region of interest" description="Disordered" evidence="3">
    <location>
        <begin position="1"/>
        <end position="71"/>
    </location>
</feature>
<name>A0A1M5GXE6_9BRAD</name>
<evidence type="ECO:0000256" key="3">
    <source>
        <dbReference type="SAM" id="MobiDB-lite"/>
    </source>
</evidence>
<dbReference type="AlphaFoldDB" id="A0A1M5GXE6"/>
<protein>
    <recommendedName>
        <fullName evidence="2">histidine kinase</fullName>
        <ecNumber evidence="2">2.7.13.3</ecNumber>
    </recommendedName>
</protein>
<dbReference type="PANTHER" id="PTHR43065:SF42">
    <property type="entry name" value="TWO-COMPONENT SENSOR PPRA"/>
    <property type="match status" value="1"/>
</dbReference>
<feature type="compositionally biased region" description="Basic and acidic residues" evidence="3">
    <location>
        <begin position="1"/>
        <end position="11"/>
    </location>
</feature>
<dbReference type="Proteomes" id="UP000190675">
    <property type="component" value="Chromosome I"/>
</dbReference>
<evidence type="ECO:0000313" key="6">
    <source>
        <dbReference type="Proteomes" id="UP000190675"/>
    </source>
</evidence>
<dbReference type="PROSITE" id="PS50109">
    <property type="entry name" value="HIS_KIN"/>
    <property type="match status" value="1"/>
</dbReference>
<evidence type="ECO:0000256" key="2">
    <source>
        <dbReference type="ARBA" id="ARBA00012438"/>
    </source>
</evidence>
<dbReference type="PRINTS" id="PR00344">
    <property type="entry name" value="BCTRLSENSOR"/>
</dbReference>
<evidence type="ECO:0000256" key="1">
    <source>
        <dbReference type="ARBA" id="ARBA00000085"/>
    </source>
</evidence>